<dbReference type="InterPro" id="IPR042095">
    <property type="entry name" value="SUMF_sf"/>
</dbReference>
<feature type="domain" description="Sulfatase-modifying factor enzyme-like" evidence="1">
    <location>
        <begin position="41"/>
        <end position="318"/>
    </location>
</feature>
<organism evidence="2 3">
    <name type="scientific">Crystallibacter crystallopoietes</name>
    <dbReference type="NCBI Taxonomy" id="37928"/>
    <lineage>
        <taxon>Bacteria</taxon>
        <taxon>Bacillati</taxon>
        <taxon>Actinomycetota</taxon>
        <taxon>Actinomycetes</taxon>
        <taxon>Micrococcales</taxon>
        <taxon>Micrococcaceae</taxon>
        <taxon>Crystallibacter</taxon>
    </lineage>
</organism>
<dbReference type="GO" id="GO:0120147">
    <property type="term" value="F:formylglycine-generating oxidase activity"/>
    <property type="evidence" value="ECO:0007669"/>
    <property type="project" value="TreeGrafter"/>
</dbReference>
<dbReference type="PANTHER" id="PTHR23150">
    <property type="entry name" value="SULFATASE MODIFYING FACTOR 1, 2"/>
    <property type="match status" value="1"/>
</dbReference>
<dbReference type="InterPro" id="IPR051043">
    <property type="entry name" value="Sulfatase_Mod_Factor_Kinase"/>
</dbReference>
<dbReference type="InterPro" id="IPR005532">
    <property type="entry name" value="SUMF_dom"/>
</dbReference>
<dbReference type="Pfam" id="PF03781">
    <property type="entry name" value="FGE-sulfatase"/>
    <property type="match status" value="1"/>
</dbReference>
<dbReference type="OrthoDB" id="9768004at2"/>
<keyword evidence="3" id="KW-1185">Reference proteome</keyword>
<dbReference type="Proteomes" id="UP000181917">
    <property type="component" value="Unassembled WGS sequence"/>
</dbReference>
<evidence type="ECO:0000259" key="1">
    <source>
        <dbReference type="Pfam" id="PF03781"/>
    </source>
</evidence>
<dbReference type="STRING" id="37928.SAMN04489742_2680"/>
<gene>
    <name evidence="2" type="ORF">SAMN04489742_2680</name>
</gene>
<dbReference type="AlphaFoldDB" id="A0A1H1DYL9"/>
<reference evidence="2 3" key="1">
    <citation type="submission" date="2016-10" db="EMBL/GenBank/DDBJ databases">
        <authorList>
            <person name="de Groot N.N."/>
        </authorList>
    </citation>
    <scope>NUCLEOTIDE SEQUENCE [LARGE SCALE GENOMIC DNA]</scope>
    <source>
        <strain evidence="2 3">DSM 20117</strain>
    </source>
</reference>
<dbReference type="SUPFAM" id="SSF56436">
    <property type="entry name" value="C-type lectin-like"/>
    <property type="match status" value="1"/>
</dbReference>
<dbReference type="RefSeq" id="WP_083339735.1">
    <property type="nucleotide sequence ID" value="NZ_CP018863.1"/>
</dbReference>
<dbReference type="EMBL" id="FNKH01000002">
    <property type="protein sequence ID" value="SDQ81611.1"/>
    <property type="molecule type" value="Genomic_DNA"/>
</dbReference>
<evidence type="ECO:0000313" key="2">
    <source>
        <dbReference type="EMBL" id="SDQ81611.1"/>
    </source>
</evidence>
<proteinExistence type="predicted"/>
<dbReference type="InterPro" id="IPR016187">
    <property type="entry name" value="CTDL_fold"/>
</dbReference>
<sequence length="319" mass="34554">MSCCGSPSRPALGNPVHDAASGAAVAGIESAGRPESAERGDVLLPAGSFRMGDHFGEGYPADGETPVHDVALDAFRIDATAVTNAEFAAFVQATGYRTESERFGTSAVFHLQVQARPEDVLGDVAGAQWWLNVRGADWAHPTGPLSSWEDLPDHPVVQVSWNDAQAYCKWAGRRLPTEAEWEYGARGGLEGKRYAWGDELVGPAEEHFCNIWQGEFPRVNSLEDGYLGTAPVQSFPPNGFGLYEVSGNVWEWCSDWFLPKYYRNAPAANPQGPTIGRGRVMRGGSFLCHDSYCNRYRVAARSSNSPDSASSNCGFRTAA</sequence>
<protein>
    <submittedName>
        <fullName evidence="2">Formylglycine-generating enzyme, required for sulfatase activity, contains SUMF1/FGE domain</fullName>
    </submittedName>
</protein>
<evidence type="ECO:0000313" key="3">
    <source>
        <dbReference type="Proteomes" id="UP000181917"/>
    </source>
</evidence>
<dbReference type="Gene3D" id="3.90.1580.10">
    <property type="entry name" value="paralog of FGE (formylglycine-generating enzyme)"/>
    <property type="match status" value="1"/>
</dbReference>
<name>A0A1H1DYL9_9MICC</name>
<accession>A0A1H1DYL9</accession>
<dbReference type="PANTHER" id="PTHR23150:SF19">
    <property type="entry name" value="FORMYLGLYCINE-GENERATING ENZYME"/>
    <property type="match status" value="1"/>
</dbReference>